<evidence type="ECO:0000313" key="5">
    <source>
        <dbReference type="Proteomes" id="UP000249396"/>
    </source>
</evidence>
<gene>
    <name evidence="4" type="ORF">DM484_29970</name>
</gene>
<proteinExistence type="predicted"/>
<sequence>MPKVTDTYERAYEACGVIAARGLNPTVKTVAEFIGTNSPAIISPAIKDWKQSLAAESLRRLEIPEVPERLVESTIALWRLAIEEAQLTLAKEKSAMAEEKVQLNTLVGKSESAYQAVQQDYSAYRERTERDAEAWLARIGQLEADKKQLESEHDQAQQALALARETNAALTGTLEESQRTQQRKQSEWEDKFDRDHAWHLTRIAEERERAKQEEVGKIARLEEALALSRQHVATLNGYLDTSATATGELRGELRAIKEEKTRLLKELETLHSQLTESLQQGFEKEKKLIEAVEEMDRQREELSHLQSLLTKKLEEVKNLKARLPLPKPSK</sequence>
<reference evidence="4 5" key="1">
    <citation type="journal article" date="2018" name="Aquat. Microb. Ecol.">
        <title>Gammaproteobacterial methanotrophs dominate.</title>
        <authorList>
            <person name="Rissanen A.J."/>
            <person name="Saarenheimo J."/>
            <person name="Tiirola M."/>
            <person name="Peura S."/>
            <person name="Aalto S.L."/>
            <person name="Karvinen A."/>
            <person name="Nykanen H."/>
        </authorList>
    </citation>
    <scope>NUCLEOTIDE SEQUENCE [LARGE SCALE GENOMIC DNA]</scope>
    <source>
        <strain evidence="4">AMbin10</strain>
    </source>
</reference>
<evidence type="ECO:0000256" key="1">
    <source>
        <dbReference type="SAM" id="Coils"/>
    </source>
</evidence>
<accession>A0A2W4QAF9</accession>
<dbReference type="AlphaFoldDB" id="A0A2W4QAF9"/>
<feature type="coiled-coil region" evidence="1">
    <location>
        <begin position="80"/>
        <end position="166"/>
    </location>
</feature>
<feature type="region of interest" description="Disordered" evidence="2">
    <location>
        <begin position="172"/>
        <end position="191"/>
    </location>
</feature>
<dbReference type="Proteomes" id="UP000249396">
    <property type="component" value="Unassembled WGS sequence"/>
</dbReference>
<keyword evidence="1" id="KW-0175">Coiled coil</keyword>
<feature type="domain" description="KfrA N-terminal DNA-binding" evidence="3">
    <location>
        <begin position="7"/>
        <end position="119"/>
    </location>
</feature>
<protein>
    <recommendedName>
        <fullName evidence="3">KfrA N-terminal DNA-binding domain-containing protein</fullName>
    </recommendedName>
</protein>
<evidence type="ECO:0000256" key="2">
    <source>
        <dbReference type="SAM" id="MobiDB-lite"/>
    </source>
</evidence>
<organism evidence="4 5">
    <name type="scientific">Candidatus Methylumidiphilus alinenensis</name>
    <dbReference type="NCBI Taxonomy" id="2202197"/>
    <lineage>
        <taxon>Bacteria</taxon>
        <taxon>Pseudomonadati</taxon>
        <taxon>Pseudomonadota</taxon>
        <taxon>Gammaproteobacteria</taxon>
        <taxon>Methylococcales</taxon>
        <taxon>Candidatus Methylumidiphilus</taxon>
    </lineage>
</organism>
<evidence type="ECO:0000259" key="3">
    <source>
        <dbReference type="Pfam" id="PF11740"/>
    </source>
</evidence>
<dbReference type="InterPro" id="IPR021104">
    <property type="entry name" value="KfrA_DNA-bd_N"/>
</dbReference>
<comment type="caution">
    <text evidence="4">The sequence shown here is derived from an EMBL/GenBank/DDBJ whole genome shotgun (WGS) entry which is preliminary data.</text>
</comment>
<evidence type="ECO:0000313" key="4">
    <source>
        <dbReference type="EMBL" id="PZN69291.1"/>
    </source>
</evidence>
<name>A0A2W4QAF9_9GAMM</name>
<feature type="coiled-coil region" evidence="1">
    <location>
        <begin position="253"/>
        <end position="322"/>
    </location>
</feature>
<dbReference type="EMBL" id="QJPH01000581">
    <property type="protein sequence ID" value="PZN69291.1"/>
    <property type="molecule type" value="Genomic_DNA"/>
</dbReference>
<dbReference type="Pfam" id="PF11740">
    <property type="entry name" value="KfrA_N"/>
    <property type="match status" value="1"/>
</dbReference>